<evidence type="ECO:0000313" key="3">
    <source>
        <dbReference type="Proteomes" id="UP001066276"/>
    </source>
</evidence>
<dbReference type="Gene3D" id="3.30.70.1820">
    <property type="entry name" value="L1 transposable element, RRM domain"/>
    <property type="match status" value="1"/>
</dbReference>
<accession>A0AAV7UYW6</accession>
<reference evidence="2" key="1">
    <citation type="journal article" date="2022" name="bioRxiv">
        <title>Sequencing and chromosome-scale assembly of the giantPleurodeles waltlgenome.</title>
        <authorList>
            <person name="Brown T."/>
            <person name="Elewa A."/>
            <person name="Iarovenko S."/>
            <person name="Subramanian E."/>
            <person name="Araus A.J."/>
            <person name="Petzold A."/>
            <person name="Susuki M."/>
            <person name="Suzuki K.-i.T."/>
            <person name="Hayashi T."/>
            <person name="Toyoda A."/>
            <person name="Oliveira C."/>
            <person name="Osipova E."/>
            <person name="Leigh N.D."/>
            <person name="Simon A."/>
            <person name="Yun M.H."/>
        </authorList>
    </citation>
    <scope>NUCLEOTIDE SEQUENCE</scope>
    <source>
        <strain evidence="2">20211129_DDA</strain>
        <tissue evidence="2">Liver</tissue>
    </source>
</reference>
<feature type="region of interest" description="Disordered" evidence="1">
    <location>
        <begin position="26"/>
        <end position="50"/>
    </location>
</feature>
<name>A0AAV7UYW6_PLEWA</name>
<keyword evidence="3" id="KW-1185">Reference proteome</keyword>
<protein>
    <submittedName>
        <fullName evidence="2">Uncharacterized protein</fullName>
    </submittedName>
</protein>
<dbReference type="Proteomes" id="UP001066276">
    <property type="component" value="Chromosome 2_2"/>
</dbReference>
<proteinExistence type="predicted"/>
<sequence>MPDGRTSSKYPGKPSRQLLYSEALRHQRVPPTEEHSLTPSSSMAESTQGVTMDRILQEISAVGRKLEGMDSAMASLMAETKSMRLDIAGFWTQATGLEQVHGLGPKRRDNVNRPRPIIACLLRHVQTRQLLQAARMHGPFRLDDLEVRLTADFSKETSELRRAFLEL</sequence>
<feature type="compositionally biased region" description="Polar residues" evidence="1">
    <location>
        <begin position="37"/>
        <end position="50"/>
    </location>
</feature>
<dbReference type="AlphaFoldDB" id="A0AAV7UYW6"/>
<dbReference type="EMBL" id="JANPWB010000004">
    <property type="protein sequence ID" value="KAJ1193511.1"/>
    <property type="molecule type" value="Genomic_DNA"/>
</dbReference>
<comment type="caution">
    <text evidence="2">The sequence shown here is derived from an EMBL/GenBank/DDBJ whole genome shotgun (WGS) entry which is preliminary data.</text>
</comment>
<gene>
    <name evidence="2" type="ORF">NDU88_002808</name>
</gene>
<organism evidence="2 3">
    <name type="scientific">Pleurodeles waltl</name>
    <name type="common">Iberian ribbed newt</name>
    <dbReference type="NCBI Taxonomy" id="8319"/>
    <lineage>
        <taxon>Eukaryota</taxon>
        <taxon>Metazoa</taxon>
        <taxon>Chordata</taxon>
        <taxon>Craniata</taxon>
        <taxon>Vertebrata</taxon>
        <taxon>Euteleostomi</taxon>
        <taxon>Amphibia</taxon>
        <taxon>Batrachia</taxon>
        <taxon>Caudata</taxon>
        <taxon>Salamandroidea</taxon>
        <taxon>Salamandridae</taxon>
        <taxon>Pleurodelinae</taxon>
        <taxon>Pleurodeles</taxon>
    </lineage>
</organism>
<evidence type="ECO:0000313" key="2">
    <source>
        <dbReference type="EMBL" id="KAJ1193511.1"/>
    </source>
</evidence>
<evidence type="ECO:0000256" key="1">
    <source>
        <dbReference type="SAM" id="MobiDB-lite"/>
    </source>
</evidence>